<dbReference type="EMBL" id="CAKD01000024">
    <property type="protein sequence ID" value="CCI85918.1"/>
    <property type="molecule type" value="Genomic_DNA"/>
</dbReference>
<sequence>MTVLDWIIVAIVLVVIVAIALAILNLLIYLIPIVAIAGIIIWLFYHFSKRSFSDDVLNFINKRIAKKQKMSNEDDFDSTGRKPARDVTTKDVDD</sequence>
<reference evidence="3 4" key="1">
    <citation type="submission" date="2012-06" db="EMBL/GenBank/DDBJ databases">
        <title>Draft Genome Sequence of Lactobacillus pasteurii CRBIP 24.76T.</title>
        <authorList>
            <person name="Cousin S."/>
            <person name="Bouchier C."/>
            <person name="Loux V."/>
            <person name="Ma L."/>
            <person name="Creno S."/>
            <person name="Bizet C."/>
            <person name="Clermont D."/>
        </authorList>
    </citation>
    <scope>NUCLEOTIDE SEQUENCE [LARGE SCALE GENOMIC DNA]</scope>
    <source>
        <strain evidence="4">CRBIP 24.76T</strain>
    </source>
</reference>
<dbReference type="RefSeq" id="WP_009560480.1">
    <property type="nucleotide sequence ID" value="NZ_AYZN01000001.1"/>
</dbReference>
<dbReference type="Proteomes" id="UP000009311">
    <property type="component" value="Unassembled WGS sequence"/>
</dbReference>
<feature type="transmembrane region" description="Helical" evidence="2">
    <location>
        <begin position="29"/>
        <end position="47"/>
    </location>
</feature>
<gene>
    <name evidence="3" type="ORF">BN53_07475</name>
</gene>
<feature type="compositionally biased region" description="Basic and acidic residues" evidence="1">
    <location>
        <begin position="78"/>
        <end position="94"/>
    </location>
</feature>
<keyword evidence="4" id="KW-1185">Reference proteome</keyword>
<protein>
    <submittedName>
        <fullName evidence="3">Uncharacterized protein</fullName>
    </submittedName>
</protein>
<keyword evidence="2" id="KW-0812">Transmembrane</keyword>
<dbReference type="STRING" id="1423790.BN53_07475"/>
<keyword evidence="2" id="KW-1133">Transmembrane helix</keyword>
<organism evidence="3 4">
    <name type="scientific">Lactobacillus pasteurii DSM 23907 = CRBIP 24.76</name>
    <dbReference type="NCBI Taxonomy" id="1423790"/>
    <lineage>
        <taxon>Bacteria</taxon>
        <taxon>Bacillati</taxon>
        <taxon>Bacillota</taxon>
        <taxon>Bacilli</taxon>
        <taxon>Lactobacillales</taxon>
        <taxon>Lactobacillaceae</taxon>
        <taxon>Lactobacillus</taxon>
    </lineage>
</organism>
<name>I7LEN9_9LACO</name>
<accession>I7LEN9</accession>
<dbReference type="AlphaFoldDB" id="I7LEN9"/>
<proteinExistence type="predicted"/>
<comment type="caution">
    <text evidence="3">The sequence shown here is derived from an EMBL/GenBank/DDBJ whole genome shotgun (WGS) entry which is preliminary data.</text>
</comment>
<evidence type="ECO:0000313" key="3">
    <source>
        <dbReference type="EMBL" id="CCI85918.1"/>
    </source>
</evidence>
<evidence type="ECO:0000256" key="1">
    <source>
        <dbReference type="SAM" id="MobiDB-lite"/>
    </source>
</evidence>
<dbReference type="eggNOG" id="ENOG5030AR8">
    <property type="taxonomic scope" value="Bacteria"/>
</dbReference>
<evidence type="ECO:0000313" key="4">
    <source>
        <dbReference type="Proteomes" id="UP000009311"/>
    </source>
</evidence>
<feature type="region of interest" description="Disordered" evidence="1">
    <location>
        <begin position="67"/>
        <end position="94"/>
    </location>
</feature>
<keyword evidence="2" id="KW-0472">Membrane</keyword>
<feature type="transmembrane region" description="Helical" evidence="2">
    <location>
        <begin position="6"/>
        <end position="24"/>
    </location>
</feature>
<evidence type="ECO:0000256" key="2">
    <source>
        <dbReference type="SAM" id="Phobius"/>
    </source>
</evidence>